<dbReference type="AlphaFoldDB" id="A0A7R8W7C0"/>
<reference evidence="1" key="1">
    <citation type="submission" date="2020-11" db="EMBL/GenBank/DDBJ databases">
        <authorList>
            <person name="Tran Van P."/>
        </authorList>
    </citation>
    <scope>NUCLEOTIDE SEQUENCE</scope>
</reference>
<proteinExistence type="predicted"/>
<sequence length="69" mass="7351">MVTVARRLNGCSVFAGRQARGKQRNRRAHCVPRHFPGCDIHLTSCGSVSLSSGVVVQLFPPSPSSSSLS</sequence>
<protein>
    <submittedName>
        <fullName evidence="1">Uncharacterized protein</fullName>
    </submittedName>
</protein>
<dbReference type="EMBL" id="OB660796">
    <property type="protein sequence ID" value="CAD7226295.1"/>
    <property type="molecule type" value="Genomic_DNA"/>
</dbReference>
<gene>
    <name evidence="1" type="ORF">CTOB1V02_LOCUS4216</name>
</gene>
<accession>A0A7R8W7C0</accession>
<name>A0A7R8W7C0_9CRUS</name>
<evidence type="ECO:0000313" key="1">
    <source>
        <dbReference type="EMBL" id="CAD7226295.1"/>
    </source>
</evidence>
<organism evidence="1">
    <name type="scientific">Cyprideis torosa</name>
    <dbReference type="NCBI Taxonomy" id="163714"/>
    <lineage>
        <taxon>Eukaryota</taxon>
        <taxon>Metazoa</taxon>
        <taxon>Ecdysozoa</taxon>
        <taxon>Arthropoda</taxon>
        <taxon>Crustacea</taxon>
        <taxon>Oligostraca</taxon>
        <taxon>Ostracoda</taxon>
        <taxon>Podocopa</taxon>
        <taxon>Podocopida</taxon>
        <taxon>Cytherocopina</taxon>
        <taxon>Cytheroidea</taxon>
        <taxon>Cytherideidae</taxon>
        <taxon>Cyprideis</taxon>
    </lineage>
</organism>